<feature type="region of interest" description="Disordered" evidence="1">
    <location>
        <begin position="76"/>
        <end position="104"/>
    </location>
</feature>
<dbReference type="AlphaFoldDB" id="A0A450VHI6"/>
<accession>A0A450VHI6</accession>
<name>A0A450VHI6_9GAMM</name>
<gene>
    <name evidence="3" type="ORF">BECKH772A_GA0070896_104076</name>
    <name evidence="2" type="ORF">BECKH772B_GA0070898_104155</name>
    <name evidence="4" type="ORF">BECKH772C_GA0070978_104155</name>
</gene>
<protein>
    <submittedName>
        <fullName evidence="2">Uncharacterized protein</fullName>
    </submittedName>
</protein>
<dbReference type="EMBL" id="CAADFJ010000415">
    <property type="protein sequence ID" value="VFK07373.1"/>
    <property type="molecule type" value="Genomic_DNA"/>
</dbReference>
<evidence type="ECO:0000256" key="1">
    <source>
        <dbReference type="SAM" id="MobiDB-lite"/>
    </source>
</evidence>
<dbReference type="EMBL" id="CAADFG010000407">
    <property type="protein sequence ID" value="VFK04361.1"/>
    <property type="molecule type" value="Genomic_DNA"/>
</dbReference>
<dbReference type="EMBL" id="CAADFI010000415">
    <property type="protein sequence ID" value="VFK04187.1"/>
    <property type="molecule type" value="Genomic_DNA"/>
</dbReference>
<feature type="compositionally biased region" description="Polar residues" evidence="1">
    <location>
        <begin position="91"/>
        <end position="104"/>
    </location>
</feature>
<evidence type="ECO:0000313" key="4">
    <source>
        <dbReference type="EMBL" id="VFK07373.1"/>
    </source>
</evidence>
<sequence length="104" mass="11253">MHTRLEGESRKNGAEPGMTSIMVTRCGAGADCSCYFCDCLAVSSTPNRSDIPKLLMFFCWASSGFLTIFAGRRESRRHPDQPSLVPPISPTLASSSINPPSTKL</sequence>
<evidence type="ECO:0000313" key="3">
    <source>
        <dbReference type="EMBL" id="VFK04361.1"/>
    </source>
</evidence>
<organism evidence="2">
    <name type="scientific">Candidatus Kentrum eta</name>
    <dbReference type="NCBI Taxonomy" id="2126337"/>
    <lineage>
        <taxon>Bacteria</taxon>
        <taxon>Pseudomonadati</taxon>
        <taxon>Pseudomonadota</taxon>
        <taxon>Gammaproteobacteria</taxon>
        <taxon>Candidatus Kentrum</taxon>
    </lineage>
</organism>
<evidence type="ECO:0000313" key="2">
    <source>
        <dbReference type="EMBL" id="VFK04187.1"/>
    </source>
</evidence>
<proteinExistence type="predicted"/>
<reference evidence="2" key="1">
    <citation type="submission" date="2019-02" db="EMBL/GenBank/DDBJ databases">
        <authorList>
            <person name="Gruber-Vodicka R. H."/>
            <person name="Seah K. B. B."/>
        </authorList>
    </citation>
    <scope>NUCLEOTIDE SEQUENCE</scope>
    <source>
        <strain evidence="4">BECK_SA2B12</strain>
        <strain evidence="3">BECK_SA2B15</strain>
        <strain evidence="2">BECK_SA2B20</strain>
    </source>
</reference>